<dbReference type="PANTHER" id="PTHR42966:SF2">
    <property type="entry name" value="PSEUDAMINIC ACID SYNTHASE"/>
    <property type="match status" value="1"/>
</dbReference>
<dbReference type="GO" id="GO:0016051">
    <property type="term" value="P:carbohydrate biosynthetic process"/>
    <property type="evidence" value="ECO:0007669"/>
    <property type="project" value="InterPro"/>
</dbReference>
<evidence type="ECO:0000313" key="3">
    <source>
        <dbReference type="Proteomes" id="UP000198290"/>
    </source>
</evidence>
<dbReference type="PROSITE" id="PS50844">
    <property type="entry name" value="AFP_LIKE"/>
    <property type="match status" value="1"/>
</dbReference>
<reference evidence="3" key="3">
    <citation type="journal article" date="2017" name="Plant Physiol. Biochem.">
        <title>Differential oxidative and antioxidative response of duckweed Lemna minor toward plant growth promoting/inhibiting bacteria.</title>
        <authorList>
            <person name="Ishizawa H."/>
            <person name="Kuroda M."/>
            <person name="Morikawa M."/>
            <person name="Ike M."/>
        </authorList>
    </citation>
    <scope>NUCLEOTIDE SEQUENCE [LARGE SCALE GENOMIC DNA]</scope>
    <source>
        <strain evidence="3">H3</strain>
    </source>
</reference>
<accession>A0A3G9GJY1</accession>
<dbReference type="NCBIfam" id="TIGR03586">
    <property type="entry name" value="PseI"/>
    <property type="match status" value="1"/>
</dbReference>
<dbReference type="SUPFAM" id="SSF51269">
    <property type="entry name" value="AFP III-like domain"/>
    <property type="match status" value="1"/>
</dbReference>
<dbReference type="PANTHER" id="PTHR42966">
    <property type="entry name" value="N-ACETYLNEURAMINATE SYNTHASE"/>
    <property type="match status" value="1"/>
</dbReference>
<evidence type="ECO:0000259" key="1">
    <source>
        <dbReference type="PROSITE" id="PS50844"/>
    </source>
</evidence>
<dbReference type="AlphaFoldDB" id="A0A3G9GJY1"/>
<dbReference type="Gene3D" id="3.90.1210.10">
    <property type="entry name" value="Antifreeze-like/N-acetylneuraminic acid synthase C-terminal domain"/>
    <property type="match status" value="1"/>
</dbReference>
<dbReference type="Pfam" id="PF03102">
    <property type="entry name" value="NeuB"/>
    <property type="match status" value="1"/>
</dbReference>
<dbReference type="GO" id="GO:0047444">
    <property type="term" value="F:N-acylneuraminate-9-phosphate synthase activity"/>
    <property type="evidence" value="ECO:0007669"/>
    <property type="project" value="TreeGrafter"/>
</dbReference>
<feature type="domain" description="AFP-like" evidence="1">
    <location>
        <begin position="285"/>
        <end position="341"/>
    </location>
</feature>
<dbReference type="Proteomes" id="UP000198290">
    <property type="component" value="Chromosome"/>
</dbReference>
<dbReference type="CDD" id="cd11615">
    <property type="entry name" value="SAF_NeuB_like"/>
    <property type="match status" value="1"/>
</dbReference>
<dbReference type="Pfam" id="PF08666">
    <property type="entry name" value="SAF"/>
    <property type="match status" value="1"/>
</dbReference>
<name>A0A3G9GJY1_9NEIS</name>
<dbReference type="OrthoDB" id="9781701at2"/>
<reference evidence="3" key="1">
    <citation type="journal article" date="2017" name="Biotechnol. Biofuels">
        <title>Evaluation of environmental bacterial communities as a factor affecting the growth of duckweed Lemna minor.</title>
        <authorList>
            <person name="Ishizawa H."/>
            <person name="Kuroda M."/>
            <person name="Morikawa M."/>
            <person name="Ike M."/>
        </authorList>
    </citation>
    <scope>NUCLEOTIDE SEQUENCE [LARGE SCALE GENOMIC DNA]</scope>
    <source>
        <strain evidence="3">H3</strain>
    </source>
</reference>
<dbReference type="InterPro" id="IPR051690">
    <property type="entry name" value="PseI-like"/>
</dbReference>
<dbReference type="EC" id="2.5.1.56" evidence="2"/>
<keyword evidence="3" id="KW-1185">Reference proteome</keyword>
<keyword evidence="2" id="KW-0808">Transferase</keyword>
<dbReference type="InterPro" id="IPR057736">
    <property type="entry name" value="SAF_PseI/NeuA/NeuB"/>
</dbReference>
<dbReference type="RefSeq" id="WP_089085909.1">
    <property type="nucleotide sequence ID" value="NZ_AP018823.1"/>
</dbReference>
<dbReference type="InterPro" id="IPR036732">
    <property type="entry name" value="AFP_Neu5c_C_sf"/>
</dbReference>
<dbReference type="InterPro" id="IPR006190">
    <property type="entry name" value="SAF_AFP_Neu5Ac"/>
</dbReference>
<dbReference type="SMART" id="SM00858">
    <property type="entry name" value="SAF"/>
    <property type="match status" value="1"/>
</dbReference>
<dbReference type="SUPFAM" id="SSF51569">
    <property type="entry name" value="Aldolase"/>
    <property type="match status" value="1"/>
</dbReference>
<protein>
    <submittedName>
        <fullName evidence="2">N-acetylneuraminate synthase</fullName>
        <ecNumber evidence="2">2.5.1.56</ecNumber>
    </submittedName>
</protein>
<proteinExistence type="predicted"/>
<sequence>MNWNSTKKTLIIAELSANHGHNIENALETVRAAKECGADAIKIQTYTADTITLNCDNKYFQIKQGTIWDGTTLYKLYQEAYTPWEWHAAIQAEAEKQGLMFFSTPFDFTAVDFLETLNVPLYKIASFEITDIPLIEYTASKGKPMIISTGIASISDIDEAINACKRMGNHDITLLKCTSSYPAPVEEANLLTIPNLAQTFGVKVGLSDHTMGHAVALAAVALGAEVIEKHFIIDRSIGGPDASFSMTPDEFKTMVENIRIVEAAMGKISYELTEKIQNSRKFSRSLFVCENIKKGELITSENIKSVRPGDGLPPKHYSKAIGMRAKQDIPAGTPLSWNLLD</sequence>
<gene>
    <name evidence="2" type="ORF">DLM_3379</name>
</gene>
<dbReference type="InterPro" id="IPR013785">
    <property type="entry name" value="Aldolase_TIM"/>
</dbReference>
<evidence type="ECO:0000313" key="2">
    <source>
        <dbReference type="EMBL" id="BBF86969.1"/>
    </source>
</evidence>
<dbReference type="Gene3D" id="3.20.20.70">
    <property type="entry name" value="Aldolase class I"/>
    <property type="match status" value="1"/>
</dbReference>
<organism evidence="2 3">
    <name type="scientific">Aquitalea magnusonii</name>
    <dbReference type="NCBI Taxonomy" id="332411"/>
    <lineage>
        <taxon>Bacteria</taxon>
        <taxon>Pseudomonadati</taxon>
        <taxon>Pseudomonadota</taxon>
        <taxon>Betaproteobacteria</taxon>
        <taxon>Neisseriales</taxon>
        <taxon>Chromobacteriaceae</taxon>
        <taxon>Aquitalea</taxon>
    </lineage>
</organism>
<dbReference type="InterPro" id="IPR020030">
    <property type="entry name" value="Pseudaminic_synth_PseI"/>
</dbReference>
<dbReference type="EMBL" id="AP018823">
    <property type="protein sequence ID" value="BBF86969.1"/>
    <property type="molecule type" value="Genomic_DNA"/>
</dbReference>
<dbReference type="InterPro" id="IPR013132">
    <property type="entry name" value="PseI/NeuA/B-like_N"/>
</dbReference>
<reference evidence="2 3" key="2">
    <citation type="journal article" date="2017" name="Genome Announc.">
        <title>Draft genome sequence of Aquitalea magnusonii strain H3, a plant growth-promoting bacterium of duckweed Lemna minor.</title>
        <authorList>
            <person name="Ishizawa H."/>
            <person name="Kuroda M."/>
            <person name="Ike M."/>
        </authorList>
    </citation>
    <scope>NUCLEOTIDE SEQUENCE [LARGE SCALE GENOMIC DNA]</scope>
    <source>
        <strain evidence="2 3">H3</strain>
    </source>
</reference>
<dbReference type="InterPro" id="IPR013974">
    <property type="entry name" value="SAF"/>
</dbReference>
<dbReference type="GO" id="GO:0050462">
    <property type="term" value="F:N-acetylneuraminate synthase activity"/>
    <property type="evidence" value="ECO:0007669"/>
    <property type="project" value="UniProtKB-EC"/>
</dbReference>
<dbReference type="KEGG" id="amah:DLM_3379"/>